<organism evidence="3 4">
    <name type="scientific">Mucuna pruriens</name>
    <name type="common">Velvet bean</name>
    <name type="synonym">Dolichos pruriens</name>
    <dbReference type="NCBI Taxonomy" id="157652"/>
    <lineage>
        <taxon>Eukaryota</taxon>
        <taxon>Viridiplantae</taxon>
        <taxon>Streptophyta</taxon>
        <taxon>Embryophyta</taxon>
        <taxon>Tracheophyta</taxon>
        <taxon>Spermatophyta</taxon>
        <taxon>Magnoliopsida</taxon>
        <taxon>eudicotyledons</taxon>
        <taxon>Gunneridae</taxon>
        <taxon>Pentapetalae</taxon>
        <taxon>rosids</taxon>
        <taxon>fabids</taxon>
        <taxon>Fabales</taxon>
        <taxon>Fabaceae</taxon>
        <taxon>Papilionoideae</taxon>
        <taxon>50 kb inversion clade</taxon>
        <taxon>NPAAA clade</taxon>
        <taxon>indigoferoid/millettioid clade</taxon>
        <taxon>Phaseoleae</taxon>
        <taxon>Mucuna</taxon>
    </lineage>
</organism>
<dbReference type="PRINTS" id="PR00081">
    <property type="entry name" value="GDHRDH"/>
</dbReference>
<dbReference type="EMBL" id="QJKJ01017810">
    <property type="protein sequence ID" value="RDX58126.1"/>
    <property type="molecule type" value="Genomic_DNA"/>
</dbReference>
<gene>
    <name evidence="3" type="ORF">CR513_62580</name>
</gene>
<protein>
    <submittedName>
        <fullName evidence="3">Uncharacterized protein</fullName>
    </submittedName>
</protein>
<evidence type="ECO:0000256" key="1">
    <source>
        <dbReference type="ARBA" id="ARBA00006484"/>
    </source>
</evidence>
<proteinExistence type="inferred from homology"/>
<evidence type="ECO:0000256" key="2">
    <source>
        <dbReference type="ARBA" id="ARBA00023002"/>
    </source>
</evidence>
<comment type="caution">
    <text evidence="3">The sequence shown here is derived from an EMBL/GenBank/DDBJ whole genome shotgun (WGS) entry which is preliminary data.</text>
</comment>
<dbReference type="Gene3D" id="3.40.50.720">
    <property type="entry name" value="NAD(P)-binding Rossmann-like Domain"/>
    <property type="match status" value="1"/>
</dbReference>
<dbReference type="Proteomes" id="UP000257109">
    <property type="component" value="Unassembled WGS sequence"/>
</dbReference>
<dbReference type="OrthoDB" id="294295at2759"/>
<keyword evidence="2" id="KW-0560">Oxidoreductase</keyword>
<keyword evidence="4" id="KW-1185">Reference proteome</keyword>
<comment type="similarity">
    <text evidence="1">Belongs to the short-chain dehydrogenases/reductases (SDR) family.</text>
</comment>
<evidence type="ECO:0000313" key="4">
    <source>
        <dbReference type="Proteomes" id="UP000257109"/>
    </source>
</evidence>
<dbReference type="InterPro" id="IPR002347">
    <property type="entry name" value="SDR_fam"/>
</dbReference>
<dbReference type="STRING" id="157652.A0A371E041"/>
<dbReference type="AlphaFoldDB" id="A0A371E041"/>
<name>A0A371E041_MUCPR</name>
<evidence type="ECO:0000313" key="3">
    <source>
        <dbReference type="EMBL" id="RDX58126.1"/>
    </source>
</evidence>
<dbReference type="PANTHER" id="PTHR43180">
    <property type="entry name" value="3-OXOACYL-(ACYL-CARRIER-PROTEIN) REDUCTASE (AFU_ORTHOLOGUE AFUA_6G11210)"/>
    <property type="match status" value="1"/>
</dbReference>
<dbReference type="GO" id="GO:0016491">
    <property type="term" value="F:oxidoreductase activity"/>
    <property type="evidence" value="ECO:0007669"/>
    <property type="project" value="UniProtKB-KW"/>
</dbReference>
<dbReference type="InterPro" id="IPR036291">
    <property type="entry name" value="NAD(P)-bd_dom_sf"/>
</dbReference>
<dbReference type="SUPFAM" id="SSF51735">
    <property type="entry name" value="NAD(P)-binding Rossmann-fold domains"/>
    <property type="match status" value="1"/>
</dbReference>
<reference evidence="3" key="1">
    <citation type="submission" date="2018-05" db="EMBL/GenBank/DDBJ databases">
        <title>Draft genome of Mucuna pruriens seed.</title>
        <authorList>
            <person name="Nnadi N.E."/>
            <person name="Vos R."/>
            <person name="Hasami M.H."/>
            <person name="Devisetty U.K."/>
            <person name="Aguiy J.C."/>
        </authorList>
    </citation>
    <scope>NUCLEOTIDE SEQUENCE [LARGE SCALE GENOMIC DNA]</scope>
    <source>
        <strain evidence="3">JCA_2017</strain>
    </source>
</reference>
<accession>A0A371E041</accession>
<dbReference type="PANTHER" id="PTHR43180:SF30">
    <property type="entry name" value="MOMILACTONE A SYNTHASE"/>
    <property type="match status" value="1"/>
</dbReference>
<sequence>MASVSAVSAAVRRLEGKVALITGGASGIAHVVIADIQHHLDLSLSKYLESAFYVHCDVTNGEHVENAVNTTSDVKKKGTKEMKKKAEARKLLFAVTVRTKGGAVTNALMQSRRINGEESHGGYRGIYETLGRATALMEGDLPQRSWMQNLFRRSSKKSLNIQMGSPFHLHMLHIFGRIHIFWTIEPLVTPIFSSFLRDLGCYTRCGGIDEEHCGGAWTIWYSGELRVPLCVSTPLSKKYFNIDEDQIRELYSNLKGHLAPNDVAEAALYLAGDE</sequence>